<evidence type="ECO:0000313" key="4">
    <source>
        <dbReference type="Proteomes" id="UP000594638"/>
    </source>
</evidence>
<dbReference type="Pfam" id="PF00415">
    <property type="entry name" value="RCC1"/>
    <property type="match status" value="1"/>
</dbReference>
<gene>
    <name evidence="3" type="ORF">OLEA9_A025658</name>
</gene>
<dbReference type="Proteomes" id="UP000594638">
    <property type="component" value="Unassembled WGS sequence"/>
</dbReference>
<dbReference type="InterPro" id="IPR009091">
    <property type="entry name" value="RCC1/BLIP-II"/>
</dbReference>
<evidence type="ECO:0000313" key="3">
    <source>
        <dbReference type="EMBL" id="CAA3018318.1"/>
    </source>
</evidence>
<comment type="caution">
    <text evidence="3">The sequence shown here is derived from an EMBL/GenBank/DDBJ whole genome shotgun (WGS) entry which is preliminary data.</text>
</comment>
<feature type="repeat" description="RCC1" evidence="2">
    <location>
        <begin position="29"/>
        <end position="78"/>
    </location>
</feature>
<evidence type="ECO:0000256" key="1">
    <source>
        <dbReference type="ARBA" id="ARBA00022737"/>
    </source>
</evidence>
<dbReference type="InterPro" id="IPR000408">
    <property type="entry name" value="Reg_chr_condens"/>
</dbReference>
<dbReference type="SUPFAM" id="SSF50985">
    <property type="entry name" value="RCC1/BLIP-II"/>
    <property type="match status" value="1"/>
</dbReference>
<dbReference type="PANTHER" id="PTHR22870:SF408">
    <property type="entry name" value="OS09G0560450 PROTEIN"/>
    <property type="match status" value="1"/>
</dbReference>
<dbReference type="EMBL" id="CACTIH010007817">
    <property type="protein sequence ID" value="CAA3018318.1"/>
    <property type="molecule type" value="Genomic_DNA"/>
</dbReference>
<organism evidence="3 4">
    <name type="scientific">Olea europaea subsp. europaea</name>
    <dbReference type="NCBI Taxonomy" id="158383"/>
    <lineage>
        <taxon>Eukaryota</taxon>
        <taxon>Viridiplantae</taxon>
        <taxon>Streptophyta</taxon>
        <taxon>Embryophyta</taxon>
        <taxon>Tracheophyta</taxon>
        <taxon>Spermatophyta</taxon>
        <taxon>Magnoliopsida</taxon>
        <taxon>eudicotyledons</taxon>
        <taxon>Gunneridae</taxon>
        <taxon>Pentapetalae</taxon>
        <taxon>asterids</taxon>
        <taxon>lamiids</taxon>
        <taxon>Lamiales</taxon>
        <taxon>Oleaceae</taxon>
        <taxon>Oleeae</taxon>
        <taxon>Olea</taxon>
    </lineage>
</organism>
<accession>A0A8S0UHX0</accession>
<name>A0A8S0UHX0_OLEEU</name>
<proteinExistence type="predicted"/>
<dbReference type="OrthoDB" id="70707at2759"/>
<dbReference type="Gene3D" id="2.130.10.30">
    <property type="entry name" value="Regulator of chromosome condensation 1/beta-lactamase-inhibitor protein II"/>
    <property type="match status" value="1"/>
</dbReference>
<dbReference type="PROSITE" id="PS50012">
    <property type="entry name" value="RCC1_3"/>
    <property type="match status" value="1"/>
</dbReference>
<sequence length="110" mass="12251">MLLKIKLVSLLVGSETRWRNSRQLETREQEIWSWGTSGQLGHGEMVNSLHPKPVKAVEGLVISHASAGWSHSGFVSDPLGDQVYGFGSGKRGQLGMSNDEVKFFLRLLWD</sequence>
<keyword evidence="4" id="KW-1185">Reference proteome</keyword>
<dbReference type="PANTHER" id="PTHR22870">
    <property type="entry name" value="REGULATOR OF CHROMOSOME CONDENSATION"/>
    <property type="match status" value="1"/>
</dbReference>
<keyword evidence="1" id="KW-0677">Repeat</keyword>
<reference evidence="3 4" key="1">
    <citation type="submission" date="2019-12" db="EMBL/GenBank/DDBJ databases">
        <authorList>
            <person name="Alioto T."/>
            <person name="Alioto T."/>
            <person name="Gomez Garrido J."/>
        </authorList>
    </citation>
    <scope>NUCLEOTIDE SEQUENCE [LARGE SCALE GENOMIC DNA]</scope>
</reference>
<dbReference type="InterPro" id="IPR051210">
    <property type="entry name" value="Ub_ligase/GEF_domain"/>
</dbReference>
<evidence type="ECO:0000256" key="2">
    <source>
        <dbReference type="PROSITE-ProRule" id="PRU00235"/>
    </source>
</evidence>
<dbReference type="Gramene" id="OE9A025658T1">
    <property type="protein sequence ID" value="OE9A025658C1"/>
    <property type="gene ID" value="OE9A025658"/>
</dbReference>
<protein>
    <submittedName>
        <fullName evidence="3">Uncharacterized protein</fullName>
    </submittedName>
</protein>
<dbReference type="AlphaFoldDB" id="A0A8S0UHX0"/>